<dbReference type="AlphaFoldDB" id="A0A6J4PYI3"/>
<name>A0A6J4PYI3_9ACTN</name>
<feature type="non-terminal residue" evidence="1">
    <location>
        <position position="1"/>
    </location>
</feature>
<accession>A0A6J4PYI3</accession>
<organism evidence="1">
    <name type="scientific">uncultured Rubrobacteraceae bacterium</name>
    <dbReference type="NCBI Taxonomy" id="349277"/>
    <lineage>
        <taxon>Bacteria</taxon>
        <taxon>Bacillati</taxon>
        <taxon>Actinomycetota</taxon>
        <taxon>Rubrobacteria</taxon>
        <taxon>Rubrobacterales</taxon>
        <taxon>Rubrobacteraceae</taxon>
        <taxon>environmental samples</taxon>
    </lineage>
</organism>
<proteinExistence type="predicted"/>
<evidence type="ECO:0000313" key="1">
    <source>
        <dbReference type="EMBL" id="CAA9425695.1"/>
    </source>
</evidence>
<feature type="non-terminal residue" evidence="1">
    <location>
        <position position="47"/>
    </location>
</feature>
<reference evidence="1" key="1">
    <citation type="submission" date="2020-02" db="EMBL/GenBank/DDBJ databases">
        <authorList>
            <person name="Meier V. D."/>
        </authorList>
    </citation>
    <scope>NUCLEOTIDE SEQUENCE</scope>
    <source>
        <strain evidence="1">AVDCRST_MAG03</strain>
    </source>
</reference>
<protein>
    <submittedName>
        <fullName evidence="1">Uncharacterized protein</fullName>
    </submittedName>
</protein>
<dbReference type="EMBL" id="CADCUT010000173">
    <property type="protein sequence ID" value="CAA9425695.1"/>
    <property type="molecule type" value="Genomic_DNA"/>
</dbReference>
<gene>
    <name evidence="1" type="ORF">AVDCRST_MAG03-2871</name>
</gene>
<sequence length="47" mass="4740">AGHRPDTPAGEVYPLCGGHLGGVRRSRLVPAGARGYGGRGDAPEADL</sequence>